<evidence type="ECO:0000256" key="2">
    <source>
        <dbReference type="ARBA" id="ARBA00022448"/>
    </source>
</evidence>
<dbReference type="Gene3D" id="3.40.50.300">
    <property type="entry name" value="P-loop containing nucleotide triphosphate hydrolases"/>
    <property type="match status" value="1"/>
</dbReference>
<dbReference type="SUPFAM" id="SSF52540">
    <property type="entry name" value="P-loop containing nucleoside triphosphate hydrolases"/>
    <property type="match status" value="1"/>
</dbReference>
<dbReference type="InterPro" id="IPR003439">
    <property type="entry name" value="ABC_transporter-like_ATP-bd"/>
</dbReference>
<dbReference type="InterPro" id="IPR027417">
    <property type="entry name" value="P-loop_NTPase"/>
</dbReference>
<comment type="similarity">
    <text evidence="1">Belongs to the ABC transporter superfamily.</text>
</comment>
<reference evidence="4 5" key="1">
    <citation type="submission" date="2018-06" db="EMBL/GenBank/DDBJ databases">
        <authorList>
            <consortium name="Pathogen Informatics"/>
            <person name="Doyle S."/>
        </authorList>
    </citation>
    <scope>NUCLEOTIDE SEQUENCE [LARGE SCALE GENOMIC DNA]</scope>
    <source>
        <strain evidence="4 5">NCTC10786</strain>
    </source>
</reference>
<evidence type="ECO:0000313" key="5">
    <source>
        <dbReference type="Proteomes" id="UP000251584"/>
    </source>
</evidence>
<dbReference type="AlphaFoldDB" id="A0A2X2XTT0"/>
<keyword evidence="4" id="KW-0378">Hydrolase</keyword>
<dbReference type="PANTHER" id="PTHR42734">
    <property type="entry name" value="METAL TRANSPORT SYSTEM ATP-BINDING PROTEIN TM_0124-RELATED"/>
    <property type="match status" value="1"/>
</dbReference>
<name>A0A2X2XTT0_CITKO</name>
<evidence type="ECO:0000256" key="1">
    <source>
        <dbReference type="ARBA" id="ARBA00005417"/>
    </source>
</evidence>
<feature type="domain" description="ABC transporter" evidence="3">
    <location>
        <begin position="7"/>
        <end position="74"/>
    </location>
</feature>
<dbReference type="EMBL" id="UAVY01000004">
    <property type="protein sequence ID" value="SQB29830.1"/>
    <property type="molecule type" value="Genomic_DNA"/>
</dbReference>
<evidence type="ECO:0000259" key="3">
    <source>
        <dbReference type="Pfam" id="PF00005"/>
    </source>
</evidence>
<sequence>MPDARFLRDVSFTVPAGEICCLLGANGSGKTTLMRTILGVLPLISGDILLDGVAVRRFSDRERASAIAWVPQAHDGAFAFTALDMVMMGLTPKMAAFAVPGARRARDCPPAARRA</sequence>
<dbReference type="GO" id="GO:0005524">
    <property type="term" value="F:ATP binding"/>
    <property type="evidence" value="ECO:0007669"/>
    <property type="project" value="UniProtKB-KW"/>
</dbReference>
<protein>
    <submittedName>
        <fullName evidence="4">ABC transporter ATP-binding protein</fullName>
        <ecNumber evidence="4">3.6.3.34</ecNumber>
    </submittedName>
</protein>
<evidence type="ECO:0000313" key="4">
    <source>
        <dbReference type="EMBL" id="SQB29830.1"/>
    </source>
</evidence>
<keyword evidence="4" id="KW-0547">Nucleotide-binding</keyword>
<dbReference type="InterPro" id="IPR050153">
    <property type="entry name" value="Metal_Ion_Import_ABC"/>
</dbReference>
<gene>
    <name evidence="4" type="primary">fhuC_2</name>
    <name evidence="4" type="ORF">NCTC10786_03451</name>
</gene>
<dbReference type="GO" id="GO:0016887">
    <property type="term" value="F:ATP hydrolysis activity"/>
    <property type="evidence" value="ECO:0007669"/>
    <property type="project" value="InterPro"/>
</dbReference>
<proteinExistence type="inferred from homology"/>
<keyword evidence="4" id="KW-0067">ATP-binding</keyword>
<dbReference type="Proteomes" id="UP000251584">
    <property type="component" value="Unassembled WGS sequence"/>
</dbReference>
<accession>A0A2X2XTT0</accession>
<dbReference type="Pfam" id="PF00005">
    <property type="entry name" value="ABC_tran"/>
    <property type="match status" value="1"/>
</dbReference>
<organism evidence="4 5">
    <name type="scientific">Citrobacter koseri</name>
    <name type="common">Citrobacter diversus</name>
    <dbReference type="NCBI Taxonomy" id="545"/>
    <lineage>
        <taxon>Bacteria</taxon>
        <taxon>Pseudomonadati</taxon>
        <taxon>Pseudomonadota</taxon>
        <taxon>Gammaproteobacteria</taxon>
        <taxon>Enterobacterales</taxon>
        <taxon>Enterobacteriaceae</taxon>
        <taxon>Citrobacter</taxon>
    </lineage>
</organism>
<dbReference type="EC" id="3.6.3.34" evidence="4"/>
<dbReference type="PANTHER" id="PTHR42734:SF6">
    <property type="entry name" value="MOLYBDATE IMPORT ATP-BINDING PROTEIN MOLC"/>
    <property type="match status" value="1"/>
</dbReference>
<keyword evidence="2" id="KW-0813">Transport</keyword>